<protein>
    <recommendedName>
        <fullName evidence="1">NrS-1 polymerase-like helicase domain-containing protein</fullName>
    </recommendedName>
</protein>
<dbReference type="EMBL" id="UINC01049736">
    <property type="protein sequence ID" value="SVB61865.1"/>
    <property type="molecule type" value="Genomic_DNA"/>
</dbReference>
<proteinExistence type="predicted"/>
<dbReference type="Gene3D" id="3.40.50.300">
    <property type="entry name" value="P-loop containing nucleotide triphosphate hydrolases"/>
    <property type="match status" value="1"/>
</dbReference>
<evidence type="ECO:0000313" key="2">
    <source>
        <dbReference type="EMBL" id="SVB61865.1"/>
    </source>
</evidence>
<sequence>MLKKHLRSWGYATRAAPDENISQADQIMLDVQTNRDVDYSGPLAGYDAGIVECNGYRALVTKAPSRITAKKGEFPIIYQIIKDMFWVKSFDQRDHFFGWLKKAEEAVRLSKPMPGQVLVLAGPRNAGKNLIQDIITEILGGRSARPYQWIIGRTNFNADLFSAEHLMIADEVPSHDMKSRRAFGAKIKDLAVNSIQTCHGKFQNAVHLKPCWRLTISVNEEAENLVMLPPLEESLKDKIMLFRVNAANMPMPSNSPEARTLFWQTIKAELPAFIHFLQKWEIPENLVDSRFGIKAYQDPDLIDGLEGMSHEQRLMDLMEIIILKGDESFEGTLSALEAVLTSDDCFGRQVAKLL</sequence>
<accession>A0A382FGQ1</accession>
<feature type="domain" description="NrS-1 polymerase-like helicase" evidence="1">
    <location>
        <begin position="120"/>
        <end position="223"/>
    </location>
</feature>
<dbReference type="Pfam" id="PF19263">
    <property type="entry name" value="DUF5906"/>
    <property type="match status" value="1"/>
</dbReference>
<gene>
    <name evidence="2" type="ORF">METZ01_LOCUS214719</name>
</gene>
<name>A0A382FGQ1_9ZZZZ</name>
<evidence type="ECO:0000259" key="1">
    <source>
        <dbReference type="Pfam" id="PF19263"/>
    </source>
</evidence>
<dbReference type="InterPro" id="IPR045455">
    <property type="entry name" value="NrS-1_pol-like_helicase"/>
</dbReference>
<feature type="non-terminal residue" evidence="2">
    <location>
        <position position="354"/>
    </location>
</feature>
<organism evidence="2">
    <name type="scientific">marine metagenome</name>
    <dbReference type="NCBI Taxonomy" id="408172"/>
    <lineage>
        <taxon>unclassified sequences</taxon>
        <taxon>metagenomes</taxon>
        <taxon>ecological metagenomes</taxon>
    </lineage>
</organism>
<dbReference type="InterPro" id="IPR027417">
    <property type="entry name" value="P-loop_NTPase"/>
</dbReference>
<reference evidence="2" key="1">
    <citation type="submission" date="2018-05" db="EMBL/GenBank/DDBJ databases">
        <authorList>
            <person name="Lanie J.A."/>
            <person name="Ng W.-L."/>
            <person name="Kazmierczak K.M."/>
            <person name="Andrzejewski T.M."/>
            <person name="Davidsen T.M."/>
            <person name="Wayne K.J."/>
            <person name="Tettelin H."/>
            <person name="Glass J.I."/>
            <person name="Rusch D."/>
            <person name="Podicherti R."/>
            <person name="Tsui H.-C.T."/>
            <person name="Winkler M.E."/>
        </authorList>
    </citation>
    <scope>NUCLEOTIDE SEQUENCE</scope>
</reference>
<dbReference type="AlphaFoldDB" id="A0A382FGQ1"/>